<keyword evidence="12" id="KW-0539">Nucleus</keyword>
<dbReference type="EC" id="5.6.2.3" evidence="13"/>
<dbReference type="GO" id="GO:0005524">
    <property type="term" value="F:ATP binding"/>
    <property type="evidence" value="ECO:0007669"/>
    <property type="project" value="UniProtKB-KW"/>
</dbReference>
<evidence type="ECO:0000256" key="5">
    <source>
        <dbReference type="ARBA" id="ARBA00022741"/>
    </source>
</evidence>
<keyword evidence="9" id="KW-0408">Iron</keyword>
<dbReference type="GO" id="GO:0043139">
    <property type="term" value="F:5'-3' DNA helicase activity"/>
    <property type="evidence" value="ECO:0007669"/>
    <property type="project" value="UniProtKB-EC"/>
</dbReference>
<dbReference type="GO" id="GO:0016818">
    <property type="term" value="F:hydrolase activity, acting on acid anhydrides, in phosphorus-containing anhydrides"/>
    <property type="evidence" value="ECO:0007669"/>
    <property type="project" value="InterPro"/>
</dbReference>
<dbReference type="SMART" id="SM00488">
    <property type="entry name" value="DEXDc2"/>
    <property type="match status" value="1"/>
</dbReference>
<dbReference type="Pfam" id="PF06733">
    <property type="entry name" value="DEAD_2"/>
    <property type="match status" value="1"/>
</dbReference>
<feature type="domain" description="Helicase ATP-binding" evidence="17">
    <location>
        <begin position="14"/>
        <end position="412"/>
    </location>
</feature>
<dbReference type="SUPFAM" id="SSF52540">
    <property type="entry name" value="P-loop containing nucleoside triphosphate hydrolases"/>
    <property type="match status" value="1"/>
</dbReference>
<keyword evidence="11" id="KW-0413">Isomerase</keyword>
<reference evidence="18" key="1">
    <citation type="submission" date="2017-01" db="EMBL/GenBank/DDBJ databases">
        <title>A deep insight into the sialotranscriptome of adult male and female Cluex tarsalis mosquitoes.</title>
        <authorList>
            <person name="Ribeiro J.M."/>
            <person name="Moreira F."/>
            <person name="Bernard K.A."/>
            <person name="Calvo E."/>
        </authorList>
    </citation>
    <scope>NUCLEOTIDE SEQUENCE</scope>
    <source>
        <strain evidence="18">Kern County</strain>
        <tissue evidence="18">Salivary glands</tissue>
    </source>
</reference>
<dbReference type="InterPro" id="IPR002464">
    <property type="entry name" value="DNA/RNA_helicase_DEAH_CS"/>
</dbReference>
<dbReference type="InterPro" id="IPR045028">
    <property type="entry name" value="DinG/Rad3-like"/>
</dbReference>
<evidence type="ECO:0000256" key="2">
    <source>
        <dbReference type="ARBA" id="ARBA00004123"/>
    </source>
</evidence>
<evidence type="ECO:0000256" key="8">
    <source>
        <dbReference type="ARBA" id="ARBA00022840"/>
    </source>
</evidence>
<evidence type="ECO:0000313" key="18">
    <source>
        <dbReference type="EMBL" id="JAV19343.1"/>
    </source>
</evidence>
<dbReference type="PANTHER" id="PTHR11472">
    <property type="entry name" value="DNA REPAIR DEAD HELICASE RAD3/XP-D SUBFAMILY MEMBER"/>
    <property type="match status" value="1"/>
</dbReference>
<evidence type="ECO:0000256" key="4">
    <source>
        <dbReference type="ARBA" id="ARBA00022723"/>
    </source>
</evidence>
<dbReference type="InterPro" id="IPR006555">
    <property type="entry name" value="ATP-dep_Helicase_C"/>
</dbReference>
<evidence type="ECO:0000256" key="10">
    <source>
        <dbReference type="ARBA" id="ARBA00023014"/>
    </source>
</evidence>
<dbReference type="InterPro" id="IPR006554">
    <property type="entry name" value="Helicase-like_DEXD_c2"/>
</dbReference>
<dbReference type="EMBL" id="GFDL01015702">
    <property type="protein sequence ID" value="JAV19343.1"/>
    <property type="molecule type" value="Transcribed_RNA"/>
</dbReference>
<dbReference type="GO" id="GO:0005634">
    <property type="term" value="C:nucleus"/>
    <property type="evidence" value="ECO:0007669"/>
    <property type="project" value="UniProtKB-SubCell"/>
</dbReference>
<protein>
    <recommendedName>
        <fullName evidence="13">DNA 5'-3' helicase</fullName>
        <ecNumber evidence="13">5.6.2.3</ecNumber>
    </recommendedName>
</protein>
<keyword evidence="5" id="KW-0547">Nucleotide-binding</keyword>
<evidence type="ECO:0000256" key="1">
    <source>
        <dbReference type="ARBA" id="ARBA00001966"/>
    </source>
</evidence>
<dbReference type="GO" id="GO:0034085">
    <property type="term" value="P:establishment of sister chromatid cohesion"/>
    <property type="evidence" value="ECO:0007669"/>
    <property type="project" value="TreeGrafter"/>
</dbReference>
<dbReference type="PANTHER" id="PTHR11472:SF41">
    <property type="entry name" value="ATP-DEPENDENT DNA HELICASE DDX11-RELATED"/>
    <property type="match status" value="1"/>
</dbReference>
<comment type="similarity">
    <text evidence="3">Belongs to the DEAD box helicase family. DEAH subfamily. DDX11/CHL1 sub-subfamily.</text>
</comment>
<keyword evidence="10" id="KW-0411">Iron-sulfur</keyword>
<dbReference type="Pfam" id="PF13307">
    <property type="entry name" value="Helicase_C_2"/>
    <property type="match status" value="1"/>
</dbReference>
<dbReference type="PROSITE" id="PS51193">
    <property type="entry name" value="HELICASE_ATP_BIND_2"/>
    <property type="match status" value="1"/>
</dbReference>
<dbReference type="InterPro" id="IPR027417">
    <property type="entry name" value="P-loop_NTPase"/>
</dbReference>
<keyword evidence="6" id="KW-0378">Hydrolase</keyword>
<keyword evidence="7 18" id="KW-0347">Helicase</keyword>
<evidence type="ECO:0000256" key="3">
    <source>
        <dbReference type="ARBA" id="ARBA00008435"/>
    </source>
</evidence>
<sequence length="877" mass="99541">MSFHPETPLVAPEAGEQYNFPFPPYDIQLDLMRSLYSVVERGQVGIFESPTGTGKSLTLTCGVLSWLRDHEALVERELAERIESLKVDIGRLERETAGAVDWISGQFETIGIKKRLGELKGVKDLRDEYYKRLDELKEKRAKFKKRFRKRTEDNVLESDVKVELEIGNDDFLVEDSDDDEDAIGEEEDRLRYQPVQVIFCSRTHSQLSQVVNEVRRTEFGKQIRLTMIASRQNFCINQEVRKLKSNTLINERCLEMQKNSGKATSKDDDRNVTKKRKVAQKCPFYNREAIEELKNNSLFEVQDIEELVGSAKQEKACPYYASRAAVGDTQLLMVPYQNLLHRKTREQTGLDIKNAVVIIDEAHNLLDTISSIHSQEVSLECLQQARLQLNAYKKQYFQRFSTKNLLKINQLLFIATRLCKMLEVAPLGADPSPRMIQTQELMTEGDFFNLNLQEIVQFAEKSRIAQKVHGFAQSVPQSVLLAGEKKRPLPQDEAKNKSVALKSFLKQLEKDAVNKGKKKPAERGADESDNQNPDVRREPTGNVIRPLLAFIESLAESFDDGRVLLTYNGTDPKKAGMKYLLLNPGARFGDILNSCRSIILAGGTMQPLDELTEQLFKDCADRVQIRSYRHVVPVDAVLPLAINKGPSGKELLFNFANRQNKELMNELISVLINLCQVVPHGIVCFFSSYDYLEQFHSAIQASGRLDRISERKRVFREPRGAANVDKILADYAQSARQTGALMLSVVGGKLSEGLNFADELGRCVVVVGLPYPNRTSPELAERMRYLDRTLKPPAGNEYYENLCMKAVNQCIGRAVRHIRDYASVVLLDSRYGTSERIRKKLPVWISDGLQCTERYGQAHGSLVKFFKGKANLEARNK</sequence>
<evidence type="ECO:0000256" key="13">
    <source>
        <dbReference type="ARBA" id="ARBA00044969"/>
    </source>
</evidence>
<keyword evidence="8" id="KW-0067">ATP-binding</keyword>
<organism evidence="18">
    <name type="scientific">Culex tarsalis</name>
    <name type="common">Encephalitis mosquito</name>
    <dbReference type="NCBI Taxonomy" id="7177"/>
    <lineage>
        <taxon>Eukaryota</taxon>
        <taxon>Metazoa</taxon>
        <taxon>Ecdysozoa</taxon>
        <taxon>Arthropoda</taxon>
        <taxon>Hexapoda</taxon>
        <taxon>Insecta</taxon>
        <taxon>Pterygota</taxon>
        <taxon>Neoptera</taxon>
        <taxon>Endopterygota</taxon>
        <taxon>Diptera</taxon>
        <taxon>Nematocera</taxon>
        <taxon>Culicoidea</taxon>
        <taxon>Culicidae</taxon>
        <taxon>Culicinae</taxon>
        <taxon>Culicini</taxon>
        <taxon>Culex</taxon>
        <taxon>Culex</taxon>
    </lineage>
</organism>
<evidence type="ECO:0000256" key="15">
    <source>
        <dbReference type="SAM" id="Coils"/>
    </source>
</evidence>
<accession>A0A1Q3EVL6</accession>
<dbReference type="GO" id="GO:0046872">
    <property type="term" value="F:metal ion binding"/>
    <property type="evidence" value="ECO:0007669"/>
    <property type="project" value="UniProtKB-KW"/>
</dbReference>
<dbReference type="InterPro" id="IPR014013">
    <property type="entry name" value="Helic_SF1/SF2_ATP-bd_DinG/Rad3"/>
</dbReference>
<dbReference type="PROSITE" id="PS00690">
    <property type="entry name" value="DEAH_ATP_HELICASE"/>
    <property type="match status" value="1"/>
</dbReference>
<dbReference type="GO" id="GO:0003677">
    <property type="term" value="F:DNA binding"/>
    <property type="evidence" value="ECO:0007669"/>
    <property type="project" value="InterPro"/>
</dbReference>
<comment type="catalytic activity">
    <reaction evidence="14">
        <text>ATP + H2O = ADP + phosphate + H(+)</text>
        <dbReference type="Rhea" id="RHEA:13065"/>
        <dbReference type="ChEBI" id="CHEBI:15377"/>
        <dbReference type="ChEBI" id="CHEBI:15378"/>
        <dbReference type="ChEBI" id="CHEBI:30616"/>
        <dbReference type="ChEBI" id="CHEBI:43474"/>
        <dbReference type="ChEBI" id="CHEBI:456216"/>
        <dbReference type="EC" id="5.6.2.3"/>
    </reaction>
</comment>
<dbReference type="NCBIfam" id="TIGR00604">
    <property type="entry name" value="rad3"/>
    <property type="match status" value="1"/>
</dbReference>
<name>A0A1Q3EVL6_CULTA</name>
<feature type="region of interest" description="Disordered" evidence="16">
    <location>
        <begin position="512"/>
        <end position="539"/>
    </location>
</feature>
<evidence type="ECO:0000256" key="12">
    <source>
        <dbReference type="ARBA" id="ARBA00023242"/>
    </source>
</evidence>
<dbReference type="SMART" id="SM00491">
    <property type="entry name" value="HELICc2"/>
    <property type="match status" value="1"/>
</dbReference>
<dbReference type="AlphaFoldDB" id="A0A1Q3EVL6"/>
<evidence type="ECO:0000259" key="17">
    <source>
        <dbReference type="PROSITE" id="PS51193"/>
    </source>
</evidence>
<comment type="subcellular location">
    <subcellularLocation>
        <location evidence="2">Nucleus</location>
    </subcellularLocation>
</comment>
<keyword evidence="4" id="KW-0479">Metal-binding</keyword>
<evidence type="ECO:0000256" key="16">
    <source>
        <dbReference type="SAM" id="MobiDB-lite"/>
    </source>
</evidence>
<keyword evidence="15" id="KW-0175">Coiled coil</keyword>
<dbReference type="InterPro" id="IPR013020">
    <property type="entry name" value="Rad3/Chl1-like"/>
</dbReference>
<dbReference type="GO" id="GO:0006139">
    <property type="term" value="P:nucleobase-containing compound metabolic process"/>
    <property type="evidence" value="ECO:0007669"/>
    <property type="project" value="InterPro"/>
</dbReference>
<comment type="cofactor">
    <cofactor evidence="1">
        <name>[4Fe-4S] cluster</name>
        <dbReference type="ChEBI" id="CHEBI:49883"/>
    </cofactor>
</comment>
<dbReference type="Gene3D" id="3.40.50.300">
    <property type="entry name" value="P-loop containing nucleotide triphosphate hydrolases"/>
    <property type="match status" value="3"/>
</dbReference>
<feature type="compositionally biased region" description="Basic and acidic residues" evidence="16">
    <location>
        <begin position="512"/>
        <end position="526"/>
    </location>
</feature>
<evidence type="ECO:0000256" key="14">
    <source>
        <dbReference type="ARBA" id="ARBA00048954"/>
    </source>
</evidence>
<evidence type="ECO:0000256" key="6">
    <source>
        <dbReference type="ARBA" id="ARBA00022801"/>
    </source>
</evidence>
<dbReference type="FunFam" id="3.40.50.300:FF:001372">
    <property type="entry name" value="ATP-dependent DNA helicase chl1"/>
    <property type="match status" value="1"/>
</dbReference>
<dbReference type="InterPro" id="IPR010614">
    <property type="entry name" value="RAD3-like_helicase_DEAD"/>
</dbReference>
<dbReference type="GO" id="GO:0006974">
    <property type="term" value="P:DNA damage response"/>
    <property type="evidence" value="ECO:0007669"/>
    <property type="project" value="UniProtKB-ARBA"/>
</dbReference>
<dbReference type="CDD" id="cd18788">
    <property type="entry name" value="SF2_C_XPD"/>
    <property type="match status" value="1"/>
</dbReference>
<proteinExistence type="inferred from homology"/>
<evidence type="ECO:0000256" key="11">
    <source>
        <dbReference type="ARBA" id="ARBA00023235"/>
    </source>
</evidence>
<dbReference type="GO" id="GO:0051536">
    <property type="term" value="F:iron-sulfur cluster binding"/>
    <property type="evidence" value="ECO:0007669"/>
    <property type="project" value="UniProtKB-KW"/>
</dbReference>
<feature type="coiled-coil region" evidence="15">
    <location>
        <begin position="119"/>
        <end position="153"/>
    </location>
</feature>
<evidence type="ECO:0000256" key="7">
    <source>
        <dbReference type="ARBA" id="ARBA00022806"/>
    </source>
</evidence>
<evidence type="ECO:0000256" key="9">
    <source>
        <dbReference type="ARBA" id="ARBA00023004"/>
    </source>
</evidence>